<evidence type="ECO:0000313" key="2">
    <source>
        <dbReference type="Proteomes" id="UP000000305"/>
    </source>
</evidence>
<dbReference type="KEGG" id="dpx:DAPPUDRAFT_249288"/>
<accession>E9GWC3</accession>
<dbReference type="InParanoid" id="E9GWC3"/>
<reference evidence="1 2" key="1">
    <citation type="journal article" date="2011" name="Science">
        <title>The ecoresponsive genome of Daphnia pulex.</title>
        <authorList>
            <person name="Colbourne J.K."/>
            <person name="Pfrender M.E."/>
            <person name="Gilbert D."/>
            <person name="Thomas W.K."/>
            <person name="Tucker A."/>
            <person name="Oakley T.H."/>
            <person name="Tokishita S."/>
            <person name="Aerts A."/>
            <person name="Arnold G.J."/>
            <person name="Basu M.K."/>
            <person name="Bauer D.J."/>
            <person name="Caceres C.E."/>
            <person name="Carmel L."/>
            <person name="Casola C."/>
            <person name="Choi J.H."/>
            <person name="Detter J.C."/>
            <person name="Dong Q."/>
            <person name="Dusheyko S."/>
            <person name="Eads B.D."/>
            <person name="Frohlich T."/>
            <person name="Geiler-Samerotte K.A."/>
            <person name="Gerlach D."/>
            <person name="Hatcher P."/>
            <person name="Jogdeo S."/>
            <person name="Krijgsveld J."/>
            <person name="Kriventseva E.V."/>
            <person name="Kultz D."/>
            <person name="Laforsch C."/>
            <person name="Lindquist E."/>
            <person name="Lopez J."/>
            <person name="Manak J.R."/>
            <person name="Muller J."/>
            <person name="Pangilinan J."/>
            <person name="Patwardhan R.P."/>
            <person name="Pitluck S."/>
            <person name="Pritham E.J."/>
            <person name="Rechtsteiner A."/>
            <person name="Rho M."/>
            <person name="Rogozin I.B."/>
            <person name="Sakarya O."/>
            <person name="Salamov A."/>
            <person name="Schaack S."/>
            <person name="Shapiro H."/>
            <person name="Shiga Y."/>
            <person name="Skalitzky C."/>
            <person name="Smith Z."/>
            <person name="Souvorov A."/>
            <person name="Sung W."/>
            <person name="Tang Z."/>
            <person name="Tsuchiya D."/>
            <person name="Tu H."/>
            <person name="Vos H."/>
            <person name="Wang M."/>
            <person name="Wolf Y.I."/>
            <person name="Yamagata H."/>
            <person name="Yamada T."/>
            <person name="Ye Y."/>
            <person name="Shaw J.R."/>
            <person name="Andrews J."/>
            <person name="Crease T.J."/>
            <person name="Tang H."/>
            <person name="Lucas S.M."/>
            <person name="Robertson H.M."/>
            <person name="Bork P."/>
            <person name="Koonin E.V."/>
            <person name="Zdobnov E.M."/>
            <person name="Grigoriev I.V."/>
            <person name="Lynch M."/>
            <person name="Boore J.L."/>
        </authorList>
    </citation>
    <scope>NUCLEOTIDE SEQUENCE [LARGE SCALE GENOMIC DNA]</scope>
</reference>
<proteinExistence type="predicted"/>
<dbReference type="HOGENOM" id="CLU_1268042_0_0_1"/>
<gene>
    <name evidence="1" type="ORF">DAPPUDRAFT_249288</name>
</gene>
<organism evidence="1 2">
    <name type="scientific">Daphnia pulex</name>
    <name type="common">Water flea</name>
    <dbReference type="NCBI Taxonomy" id="6669"/>
    <lineage>
        <taxon>Eukaryota</taxon>
        <taxon>Metazoa</taxon>
        <taxon>Ecdysozoa</taxon>
        <taxon>Arthropoda</taxon>
        <taxon>Crustacea</taxon>
        <taxon>Branchiopoda</taxon>
        <taxon>Diplostraca</taxon>
        <taxon>Cladocera</taxon>
        <taxon>Anomopoda</taxon>
        <taxon>Daphniidae</taxon>
        <taxon>Daphnia</taxon>
    </lineage>
</organism>
<sequence length="218" mass="24121">MTGLMGEQVPNRSKMIIKKKHKEAMSALSDTPSVQLPKWIKQSSVTLMIVAFEIKHCGLEDITGAYSKPWIDYDGECLKLLVETVVLRRMKDDKIQDTNLPLITMPKKGENPQQIVLVLLLRLRQCCSHPALIGTMLAKTDFEWIWAEEGMAKNANSILEMSKENPKGVLSKIFGPENPVFDQSYVLLVSLLAGGTGLNLIGASQLSLFIGPVLESPS</sequence>
<dbReference type="EMBL" id="GL732570">
    <property type="protein sequence ID" value="EFX76215.1"/>
    <property type="molecule type" value="Genomic_DNA"/>
</dbReference>
<keyword evidence="2" id="KW-1185">Reference proteome</keyword>
<name>E9GWC3_DAPPU</name>
<dbReference type="Proteomes" id="UP000000305">
    <property type="component" value="Unassembled WGS sequence"/>
</dbReference>
<dbReference type="AlphaFoldDB" id="E9GWC3"/>
<evidence type="ECO:0000313" key="1">
    <source>
        <dbReference type="EMBL" id="EFX76215.1"/>
    </source>
</evidence>
<protein>
    <submittedName>
        <fullName evidence="1">Uncharacterized protein</fullName>
    </submittedName>
</protein>